<evidence type="ECO:0000313" key="1">
    <source>
        <dbReference type="EMBL" id="KAA6354197.1"/>
    </source>
</evidence>
<feature type="non-terminal residue" evidence="1">
    <location>
        <position position="28"/>
    </location>
</feature>
<organism evidence="1 2">
    <name type="scientific">Streblomastix strix</name>
    <dbReference type="NCBI Taxonomy" id="222440"/>
    <lineage>
        <taxon>Eukaryota</taxon>
        <taxon>Metamonada</taxon>
        <taxon>Preaxostyla</taxon>
        <taxon>Oxymonadida</taxon>
        <taxon>Streblomastigidae</taxon>
        <taxon>Streblomastix</taxon>
    </lineage>
</organism>
<sequence length="28" mass="3380">MLAWRNSAYGLVQSRFRMDIGCRMFRIT</sequence>
<comment type="caution">
    <text evidence="1">The sequence shown here is derived from an EMBL/GenBank/DDBJ whole genome shotgun (WGS) entry which is preliminary data.</text>
</comment>
<name>A0A5J4T7G4_9EUKA</name>
<protein>
    <submittedName>
        <fullName evidence="1">Uncharacterized protein</fullName>
    </submittedName>
</protein>
<evidence type="ECO:0000313" key="2">
    <source>
        <dbReference type="Proteomes" id="UP000324800"/>
    </source>
</evidence>
<dbReference type="EMBL" id="SNRW01036730">
    <property type="protein sequence ID" value="KAA6354197.1"/>
    <property type="molecule type" value="Genomic_DNA"/>
</dbReference>
<gene>
    <name evidence="1" type="ORF">EZS28_050276</name>
</gene>
<proteinExistence type="predicted"/>
<accession>A0A5J4T7G4</accession>
<dbReference type="AlphaFoldDB" id="A0A5J4T7G4"/>
<reference evidence="1 2" key="1">
    <citation type="submission" date="2019-03" db="EMBL/GenBank/DDBJ databases">
        <title>Single cell metagenomics reveals metabolic interactions within the superorganism composed of flagellate Streblomastix strix and complex community of Bacteroidetes bacteria on its surface.</title>
        <authorList>
            <person name="Treitli S.C."/>
            <person name="Kolisko M."/>
            <person name="Husnik F."/>
            <person name="Keeling P."/>
            <person name="Hampl V."/>
        </authorList>
    </citation>
    <scope>NUCLEOTIDE SEQUENCE [LARGE SCALE GENOMIC DNA]</scope>
    <source>
        <strain evidence="1">ST1C</strain>
    </source>
</reference>
<dbReference type="Proteomes" id="UP000324800">
    <property type="component" value="Unassembled WGS sequence"/>
</dbReference>